<dbReference type="EMBL" id="PXXU01000008">
    <property type="protein sequence ID" value="PSJ18222.1"/>
    <property type="molecule type" value="Genomic_DNA"/>
</dbReference>
<name>A0A2P7NXN1_9PROT</name>
<sequence length="61" mass="7088">MGNLDVIFQMIFWLVINIRKQPRRNPGRIHLLRLSVARQSDGVIGLRHLEGRVFSIHSVLN</sequence>
<gene>
    <name evidence="1" type="ORF">C7H79_04185</name>
</gene>
<dbReference type="AlphaFoldDB" id="A0A2P7NXN1"/>
<keyword evidence="2" id="KW-1185">Reference proteome</keyword>
<comment type="caution">
    <text evidence="1">The sequence shown here is derived from an EMBL/GenBank/DDBJ whole genome shotgun (WGS) entry which is preliminary data.</text>
</comment>
<evidence type="ECO:0000313" key="2">
    <source>
        <dbReference type="Proteomes" id="UP000241912"/>
    </source>
</evidence>
<organism evidence="1 2">
    <name type="scientific">Nitrosomonas supralitoralis</name>
    <dbReference type="NCBI Taxonomy" id="2116706"/>
    <lineage>
        <taxon>Bacteria</taxon>
        <taxon>Pseudomonadati</taxon>
        <taxon>Pseudomonadota</taxon>
        <taxon>Betaproteobacteria</taxon>
        <taxon>Nitrosomonadales</taxon>
        <taxon>Nitrosomonadaceae</taxon>
        <taxon>Nitrosomonas</taxon>
    </lineage>
</organism>
<protein>
    <submittedName>
        <fullName evidence="1">Uncharacterized protein</fullName>
    </submittedName>
</protein>
<dbReference type="Proteomes" id="UP000241912">
    <property type="component" value="Unassembled WGS sequence"/>
</dbReference>
<reference evidence="1 2" key="1">
    <citation type="submission" date="2018-03" db="EMBL/GenBank/DDBJ databases">
        <title>Draft genome of Nitrosomonas supralitoralis APG5.</title>
        <authorList>
            <person name="Urakawa H."/>
            <person name="Lopez J.V."/>
        </authorList>
    </citation>
    <scope>NUCLEOTIDE SEQUENCE [LARGE SCALE GENOMIC DNA]</scope>
    <source>
        <strain evidence="1 2">APG5</strain>
    </source>
</reference>
<evidence type="ECO:0000313" key="1">
    <source>
        <dbReference type="EMBL" id="PSJ18222.1"/>
    </source>
</evidence>
<proteinExistence type="predicted"/>
<accession>A0A2P7NXN1</accession>
<dbReference type="RefSeq" id="WP_172592349.1">
    <property type="nucleotide sequence ID" value="NZ_PXXU01000008.1"/>
</dbReference>